<dbReference type="InterPro" id="IPR036291">
    <property type="entry name" value="NAD(P)-bd_dom_sf"/>
</dbReference>
<keyword evidence="5" id="KW-1185">Reference proteome</keyword>
<evidence type="ECO:0000313" key="5">
    <source>
        <dbReference type="Proteomes" id="UP001595872"/>
    </source>
</evidence>
<evidence type="ECO:0000313" key="4">
    <source>
        <dbReference type="EMBL" id="MFC4910033.1"/>
    </source>
</evidence>
<dbReference type="SMART" id="SM00829">
    <property type="entry name" value="PKS_ER"/>
    <property type="match status" value="1"/>
</dbReference>
<proteinExistence type="predicted"/>
<dbReference type="Proteomes" id="UP001595872">
    <property type="component" value="Unassembled WGS sequence"/>
</dbReference>
<dbReference type="InterPro" id="IPR011032">
    <property type="entry name" value="GroES-like_sf"/>
</dbReference>
<dbReference type="SUPFAM" id="SSF51735">
    <property type="entry name" value="NAD(P)-binding Rossmann-fold domains"/>
    <property type="match status" value="1"/>
</dbReference>
<protein>
    <submittedName>
        <fullName evidence="4">Zinc-binding dehydrogenase</fullName>
    </submittedName>
</protein>
<dbReference type="SUPFAM" id="SSF50129">
    <property type="entry name" value="GroES-like"/>
    <property type="match status" value="1"/>
</dbReference>
<comment type="caution">
    <text evidence="4">The sequence shown here is derived from an EMBL/GenBank/DDBJ whole genome shotgun (WGS) entry which is preliminary data.</text>
</comment>
<dbReference type="PANTHER" id="PTHR48106:SF18">
    <property type="entry name" value="QUINONE OXIDOREDUCTASE PIG3"/>
    <property type="match status" value="1"/>
</dbReference>
<dbReference type="Gene3D" id="3.90.180.10">
    <property type="entry name" value="Medium-chain alcohol dehydrogenases, catalytic domain"/>
    <property type="match status" value="1"/>
</dbReference>
<dbReference type="Gene3D" id="3.40.50.720">
    <property type="entry name" value="NAD(P)-binding Rossmann-like Domain"/>
    <property type="match status" value="1"/>
</dbReference>
<evidence type="ECO:0000256" key="1">
    <source>
        <dbReference type="ARBA" id="ARBA00022857"/>
    </source>
</evidence>
<dbReference type="InterPro" id="IPR013154">
    <property type="entry name" value="ADH-like_N"/>
</dbReference>
<organism evidence="4 5">
    <name type="scientific">Actinomadura gamaensis</name>
    <dbReference type="NCBI Taxonomy" id="1763541"/>
    <lineage>
        <taxon>Bacteria</taxon>
        <taxon>Bacillati</taxon>
        <taxon>Actinomycetota</taxon>
        <taxon>Actinomycetes</taxon>
        <taxon>Streptosporangiales</taxon>
        <taxon>Thermomonosporaceae</taxon>
        <taxon>Actinomadura</taxon>
    </lineage>
</organism>
<accession>A0ABV9U2G5</accession>
<feature type="domain" description="Enoyl reductase (ER)" evidence="3">
    <location>
        <begin position="9"/>
        <end position="303"/>
    </location>
</feature>
<keyword evidence="2" id="KW-0560">Oxidoreductase</keyword>
<dbReference type="Pfam" id="PF13602">
    <property type="entry name" value="ADH_zinc_N_2"/>
    <property type="match status" value="1"/>
</dbReference>
<gene>
    <name evidence="4" type="ORF">ACFPCY_22110</name>
</gene>
<dbReference type="RefSeq" id="WP_378258024.1">
    <property type="nucleotide sequence ID" value="NZ_JBHSIT010000006.1"/>
</dbReference>
<keyword evidence="1" id="KW-0521">NADP</keyword>
<dbReference type="PANTHER" id="PTHR48106">
    <property type="entry name" value="QUINONE OXIDOREDUCTASE PIG3-RELATED"/>
    <property type="match status" value="1"/>
</dbReference>
<dbReference type="InterPro" id="IPR020843">
    <property type="entry name" value="ER"/>
</dbReference>
<sequence>MRALIVDPDAPARLVLGEAPEPVPAAGQAVVEVRHSSLNSAELYFAGRAEPGTVLGFDAAGVVVEPAADGTGPAAGARVVTFGDGGGWAERRAVDVIDLAVVPDAVDLADAATLPVAAGTALRALWQAGPIAGRRVLVTGASGGVGSFAVQLAAIGGAHVIASVGSAASGEGLAELGANEVVLGPENVGGPVDVVIDMVGGAQLAAAYGLLTPGGSLQSIGWASGEAAVLPPGSTLGRRSPTSITSVYNGAGVTDRPAQLKALLDLVATGRLRPRVSWRGPWDRVAEAADALAGRRLQGKAVLDVTPEPSR</sequence>
<dbReference type="CDD" id="cd08270">
    <property type="entry name" value="MDR4"/>
    <property type="match status" value="1"/>
</dbReference>
<dbReference type="EMBL" id="JBHSIT010000006">
    <property type="protein sequence ID" value="MFC4910033.1"/>
    <property type="molecule type" value="Genomic_DNA"/>
</dbReference>
<name>A0ABV9U2G5_9ACTN</name>
<reference evidence="5" key="1">
    <citation type="journal article" date="2019" name="Int. J. Syst. Evol. Microbiol.">
        <title>The Global Catalogue of Microorganisms (GCM) 10K type strain sequencing project: providing services to taxonomists for standard genome sequencing and annotation.</title>
        <authorList>
            <consortium name="The Broad Institute Genomics Platform"/>
            <consortium name="The Broad Institute Genome Sequencing Center for Infectious Disease"/>
            <person name="Wu L."/>
            <person name="Ma J."/>
        </authorList>
    </citation>
    <scope>NUCLEOTIDE SEQUENCE [LARGE SCALE GENOMIC DNA]</scope>
    <source>
        <strain evidence="5">KLKA75</strain>
    </source>
</reference>
<dbReference type="Pfam" id="PF08240">
    <property type="entry name" value="ADH_N"/>
    <property type="match status" value="1"/>
</dbReference>
<evidence type="ECO:0000256" key="2">
    <source>
        <dbReference type="ARBA" id="ARBA00023002"/>
    </source>
</evidence>
<evidence type="ECO:0000259" key="3">
    <source>
        <dbReference type="SMART" id="SM00829"/>
    </source>
</evidence>